<organism evidence="8 9">
    <name type="scientific">Tenacibaculum polynesiense</name>
    <dbReference type="NCBI Taxonomy" id="3137857"/>
    <lineage>
        <taxon>Bacteria</taxon>
        <taxon>Pseudomonadati</taxon>
        <taxon>Bacteroidota</taxon>
        <taxon>Flavobacteriia</taxon>
        <taxon>Flavobacteriales</taxon>
        <taxon>Flavobacteriaceae</taxon>
        <taxon>Tenacibaculum</taxon>
    </lineage>
</organism>
<keyword evidence="6" id="KW-0175">Coiled coil</keyword>
<dbReference type="InterPro" id="IPR051906">
    <property type="entry name" value="TolC-like"/>
</dbReference>
<dbReference type="Gene3D" id="1.20.1600.10">
    <property type="entry name" value="Outer membrane efflux proteins (OEP)"/>
    <property type="match status" value="1"/>
</dbReference>
<keyword evidence="7" id="KW-0732">Signal</keyword>
<feature type="chain" id="PRO_5045863501" evidence="7">
    <location>
        <begin position="20"/>
        <end position="466"/>
    </location>
</feature>
<evidence type="ECO:0000256" key="1">
    <source>
        <dbReference type="ARBA" id="ARBA00004442"/>
    </source>
</evidence>
<dbReference type="PANTHER" id="PTHR30026:SF20">
    <property type="entry name" value="OUTER MEMBRANE PROTEIN TOLC"/>
    <property type="match status" value="1"/>
</dbReference>
<gene>
    <name evidence="8" type="ORF">T190423A01A_70091</name>
</gene>
<proteinExistence type="predicted"/>
<protein>
    <submittedName>
        <fullName evidence="8">TolC family protein</fullName>
    </submittedName>
</protein>
<evidence type="ECO:0000256" key="5">
    <source>
        <dbReference type="ARBA" id="ARBA00023237"/>
    </source>
</evidence>
<keyword evidence="3" id="KW-0812">Transmembrane</keyword>
<feature type="coiled-coil region" evidence="6">
    <location>
        <begin position="376"/>
        <end position="403"/>
    </location>
</feature>
<sequence length="466" mass="53550">MKLTHLLITILLIGFSANSQNTMLDKLSLEEYLGYVKKYHPVIKQANLITSTNEAKLLKARGAFDPKIEVDFEKKEFKNTAYFEKLNSVFKIPTWYGIELKGSYENNSGQFLNPELNTPENGLYNIGVSVSLAKNLFINKRMATLKQAKLYLKQGKLEQQLLVNEILFEAIEAYLNWTKYHQSLEAYKRFSNNAQFRLNNVVKSYKAGDKPAIDTLEASINLNSRKLDLEKSRINYLKSTLALSNYLWIGDNTPLVLKENIAPVSDTFVQIRSLLNSSISSTTTPIENHPKLQLLELKKQNLQIEKRLKINNLLPKVDFQYNLLSSNVDNFDSFKAANYKKSLQVSIPLFLRKSRGDLQLAKVKLQDIDFEIASTKTILLNKIKATEQEITSLETQNNLLKGLVKDYDKIVKSEERKFSLGESSVFLINYREVKLIETQLKEIENNYKFAKTQSKFFKLLGRLNTL</sequence>
<dbReference type="PANTHER" id="PTHR30026">
    <property type="entry name" value="OUTER MEMBRANE PROTEIN TOLC"/>
    <property type="match status" value="1"/>
</dbReference>
<keyword evidence="2" id="KW-1134">Transmembrane beta strand</keyword>
<evidence type="ECO:0000313" key="8">
    <source>
        <dbReference type="EMBL" id="CAL2104398.1"/>
    </source>
</evidence>
<evidence type="ECO:0000256" key="4">
    <source>
        <dbReference type="ARBA" id="ARBA00023136"/>
    </source>
</evidence>
<keyword evidence="5" id="KW-0998">Cell outer membrane</keyword>
<evidence type="ECO:0000313" key="9">
    <source>
        <dbReference type="Proteomes" id="UP001497527"/>
    </source>
</evidence>
<evidence type="ECO:0000256" key="3">
    <source>
        <dbReference type="ARBA" id="ARBA00022692"/>
    </source>
</evidence>
<keyword evidence="4" id="KW-0472">Membrane</keyword>
<comment type="subcellular location">
    <subcellularLocation>
        <location evidence="1">Cell outer membrane</location>
    </subcellularLocation>
</comment>
<dbReference type="Proteomes" id="UP001497527">
    <property type="component" value="Unassembled WGS sequence"/>
</dbReference>
<dbReference type="RefSeq" id="WP_348718727.1">
    <property type="nucleotide sequence ID" value="NZ_CAXJIO010000016.1"/>
</dbReference>
<reference evidence="8 9" key="1">
    <citation type="submission" date="2024-05" db="EMBL/GenBank/DDBJ databases">
        <authorList>
            <person name="Duchaud E."/>
        </authorList>
    </citation>
    <scope>NUCLEOTIDE SEQUENCE [LARGE SCALE GENOMIC DNA]</scope>
    <source>
        <strain evidence="8">Ena-SAMPLE-TAB-13-05-2024-13:56:06:370-140308</strain>
    </source>
</reference>
<dbReference type="SUPFAM" id="SSF56954">
    <property type="entry name" value="Outer membrane efflux proteins (OEP)"/>
    <property type="match status" value="1"/>
</dbReference>
<comment type="caution">
    <text evidence="8">The sequence shown here is derived from an EMBL/GenBank/DDBJ whole genome shotgun (WGS) entry which is preliminary data.</text>
</comment>
<keyword evidence="9" id="KW-1185">Reference proteome</keyword>
<name>A0ABP1F796_9FLAO</name>
<feature type="signal peptide" evidence="7">
    <location>
        <begin position="1"/>
        <end position="19"/>
    </location>
</feature>
<evidence type="ECO:0000256" key="2">
    <source>
        <dbReference type="ARBA" id="ARBA00022452"/>
    </source>
</evidence>
<evidence type="ECO:0000256" key="7">
    <source>
        <dbReference type="SAM" id="SignalP"/>
    </source>
</evidence>
<accession>A0ABP1F796</accession>
<evidence type="ECO:0000256" key="6">
    <source>
        <dbReference type="SAM" id="Coils"/>
    </source>
</evidence>
<dbReference type="EMBL" id="CAXJIO010000016">
    <property type="protein sequence ID" value="CAL2104398.1"/>
    <property type="molecule type" value="Genomic_DNA"/>
</dbReference>